<dbReference type="AlphaFoldDB" id="A0A1B1DXK8"/>
<dbReference type="Proteomes" id="UP000092716">
    <property type="component" value="Chromosome 7"/>
</dbReference>
<dbReference type="RefSeq" id="XP_019914207.1">
    <property type="nucleotide sequence ID" value="XM_020058460.1"/>
</dbReference>
<dbReference type="InterPro" id="IPR008780">
    <property type="entry name" value="Plasmodium_Vir"/>
</dbReference>
<proteinExistence type="predicted"/>
<dbReference type="Pfam" id="PF05795">
    <property type="entry name" value="Plasmodium_Vir"/>
    <property type="match status" value="1"/>
</dbReference>
<feature type="compositionally biased region" description="Basic residues" evidence="1">
    <location>
        <begin position="455"/>
        <end position="465"/>
    </location>
</feature>
<accession>A0A1B1DXK8</accession>
<dbReference type="EMBL" id="CP016245">
    <property type="protein sequence ID" value="ANQ07512.1"/>
    <property type="molecule type" value="Genomic_DNA"/>
</dbReference>
<dbReference type="KEGG" id="pcot:PCOAH_00016510"/>
<keyword evidence="2" id="KW-1133">Transmembrane helix</keyword>
<dbReference type="GeneID" id="30908377"/>
<feature type="region of interest" description="Disordered" evidence="1">
    <location>
        <begin position="401"/>
        <end position="472"/>
    </location>
</feature>
<feature type="compositionally biased region" description="Polar residues" evidence="1">
    <location>
        <begin position="443"/>
        <end position="454"/>
    </location>
</feature>
<evidence type="ECO:0000313" key="3">
    <source>
        <dbReference type="EMBL" id="ANQ07512.1"/>
    </source>
</evidence>
<keyword evidence="2" id="KW-0472">Membrane</keyword>
<evidence type="ECO:0000256" key="1">
    <source>
        <dbReference type="SAM" id="MobiDB-lite"/>
    </source>
</evidence>
<feature type="compositionally biased region" description="Low complexity" evidence="1">
    <location>
        <begin position="421"/>
        <end position="442"/>
    </location>
</feature>
<evidence type="ECO:0000256" key="2">
    <source>
        <dbReference type="SAM" id="Phobius"/>
    </source>
</evidence>
<name>A0A1B1DXK8_9APIC</name>
<sequence length="472" mass="53810">MKEVYSKLPPGNWRKNCSSAQYDVGQTVFENGKKLFDYSYDYNYISRHAGDTKKPLCESLNKKFEEAKTAYTWLCSHCETQSDKYCDKFKEEYIHKEKCKNTELPKLECTTPLQEEVDEEELEDPSSGLGVTKQDCNLENLLPSTKYYEKYKGGMTSCNGSSQWPDRMEHLPVGERDIEDYAEQAAKAVCCVFKQVGEEKESDEYCPYLYYWIGDIVSTWVNDNLFPGVMKHIYEKVKAYSTDFPCTNVYENIDSEQFNRMKSVYDYYKDYDTINQQLQSGNSCKDDIDDHLGDICGAYKYMEEACKNGQKSSQQCCQDFRTWFKDPQYKELLGKGCTMSVASEVEALSATDGGITSPSGSTNIALTIIPTAVAAIGLPSIVFLLYKYDLLPSGIKNTLSFGKNSSSSRRNRRSTSRNEFDTLTSMDDSTTDTSTIYDGTDSNTEYSAPFSTAHSRTRNNNRQHKNIGYQNR</sequence>
<dbReference type="VEuPathDB" id="PlasmoDB:PCOAH_00016510"/>
<protein>
    <submittedName>
        <fullName evidence="3">KIR protein</fullName>
    </submittedName>
</protein>
<keyword evidence="4" id="KW-1185">Reference proteome</keyword>
<feature type="transmembrane region" description="Helical" evidence="2">
    <location>
        <begin position="364"/>
        <end position="386"/>
    </location>
</feature>
<organism evidence="3 4">
    <name type="scientific">Plasmodium coatneyi</name>
    <dbReference type="NCBI Taxonomy" id="208452"/>
    <lineage>
        <taxon>Eukaryota</taxon>
        <taxon>Sar</taxon>
        <taxon>Alveolata</taxon>
        <taxon>Apicomplexa</taxon>
        <taxon>Aconoidasida</taxon>
        <taxon>Haemosporida</taxon>
        <taxon>Plasmodiidae</taxon>
        <taxon>Plasmodium</taxon>
    </lineage>
</organism>
<keyword evidence="2" id="KW-0812">Transmembrane</keyword>
<evidence type="ECO:0000313" key="4">
    <source>
        <dbReference type="Proteomes" id="UP000092716"/>
    </source>
</evidence>
<gene>
    <name evidence="3" type="ORF">PCOAH_00016510</name>
</gene>
<reference evidence="4" key="1">
    <citation type="submission" date="2016-06" db="EMBL/GenBank/DDBJ databases">
        <title>First high quality genome sequence of Plasmodium coatneyi using continuous long reads from single molecule, real-time sequencing.</title>
        <authorList>
            <person name="Chien J.-T."/>
            <person name="Pakala S.B."/>
            <person name="Geraldo J.A."/>
            <person name="Lapp S.A."/>
            <person name="Barnwell J.W."/>
            <person name="Kissinger J.C."/>
            <person name="Galinski M.R."/>
            <person name="Humphrey J.C."/>
        </authorList>
    </citation>
    <scope>NUCLEOTIDE SEQUENCE [LARGE SCALE GENOMIC DNA]</scope>
    <source>
        <strain evidence="4">Hackeri</strain>
    </source>
</reference>